<feature type="domain" description="Bacterial sugar transferase" evidence="2">
    <location>
        <begin position="395"/>
        <end position="570"/>
    </location>
</feature>
<evidence type="ECO:0008006" key="6">
    <source>
        <dbReference type="Google" id="ProtNLM"/>
    </source>
</evidence>
<gene>
    <name evidence="4" type="ORF">GCM10010840_11470</name>
</gene>
<dbReference type="PANTHER" id="PTHR30576:SF8">
    <property type="entry name" value="UNDECAPRENYL-PHOSPHATE GALACTOSE PHOSPHOTRANSFERASE"/>
    <property type="match status" value="1"/>
</dbReference>
<accession>A0ABQ2G5H8</accession>
<dbReference type="Pfam" id="PF13439">
    <property type="entry name" value="Glyco_transf_4"/>
    <property type="match status" value="1"/>
</dbReference>
<evidence type="ECO:0000313" key="5">
    <source>
        <dbReference type="Proteomes" id="UP000639973"/>
    </source>
</evidence>
<dbReference type="SUPFAM" id="SSF53756">
    <property type="entry name" value="UDP-Glycosyltransferase/glycogen phosphorylase"/>
    <property type="match status" value="1"/>
</dbReference>
<dbReference type="Gene3D" id="3.40.50.2000">
    <property type="entry name" value="Glycogen Phosphorylase B"/>
    <property type="match status" value="2"/>
</dbReference>
<sequence length="593" mass="65015">MKKLLYLVTIPLSARAFLWGQLQHFSQHGYDVHLASSPAPRDELLTVAHREGVQAHFVPLAREISLKHDVLALADTWKLLRQLKPSVTNVGTPKAGLIGGMAATLSGVPARVYTLHGLRLETVQGPKRHLLVWMERLACACAHRVVCVSPSLQKRAVELKLVPAAKTLVLGSGTSNGVSVERYLPSATMLQQAGELGMMLGLSPDALTVGFVGRFVKDKGIAELLGAFEQLYAVNSRLRLLLLGDYEEGDPVPAELRQTIETHPGVIWAGFVADPAPYYQLMNVLALPTYREGFPTVPLEAAAAGKPVVATNATGAMDAVVDGVTGFTVPVGDTEALTDALRRLLNDKALAVQFGHAGQERVLREFQPQHVWEAMDRLYQDLLAEARTRKGQHLKRAVDVVVAGVGLAVLGLPMLALGGVVRLKLGSPILFSQKRPGLHAQPFIMHKFRTMRDAVDSHGQPLPDSERMTPLGRFLRASSMDELPGLFNVLRGDMSLVGPRPLLMEYLDRYTPEQARRHEVRPGITGWAQVNGRNAIAWDEKFRLDVWYVENRSLALDLKILWTTVQKVFKREGISAAGEATMPKFMGTPSNET</sequence>
<dbReference type="RefSeq" id="WP_188969908.1">
    <property type="nucleotide sequence ID" value="NZ_BMOL01000004.1"/>
</dbReference>
<organism evidence="4 5">
    <name type="scientific">Deinococcus aerolatus</name>
    <dbReference type="NCBI Taxonomy" id="522487"/>
    <lineage>
        <taxon>Bacteria</taxon>
        <taxon>Thermotogati</taxon>
        <taxon>Deinococcota</taxon>
        <taxon>Deinococci</taxon>
        <taxon>Deinococcales</taxon>
        <taxon>Deinococcaceae</taxon>
        <taxon>Deinococcus</taxon>
    </lineage>
</organism>
<feature type="domain" description="Glycosyltransferase subfamily 4-like N-terminal" evidence="3">
    <location>
        <begin position="23"/>
        <end position="170"/>
    </location>
</feature>
<keyword evidence="5" id="KW-1185">Reference proteome</keyword>
<dbReference type="PANTHER" id="PTHR30576">
    <property type="entry name" value="COLANIC BIOSYNTHESIS UDP-GLUCOSE LIPID CARRIER TRANSFERASE"/>
    <property type="match status" value="1"/>
</dbReference>
<dbReference type="InterPro" id="IPR003362">
    <property type="entry name" value="Bact_transf"/>
</dbReference>
<dbReference type="Proteomes" id="UP000639973">
    <property type="component" value="Unassembled WGS sequence"/>
</dbReference>
<comment type="caution">
    <text evidence="4">The sequence shown here is derived from an EMBL/GenBank/DDBJ whole genome shotgun (WGS) entry which is preliminary data.</text>
</comment>
<proteinExistence type="inferred from homology"/>
<protein>
    <recommendedName>
        <fullName evidence="6">Sugar transferase involved in LPS biosynthesis (Colanic, teichoic acid)</fullName>
    </recommendedName>
</protein>
<evidence type="ECO:0000256" key="1">
    <source>
        <dbReference type="ARBA" id="ARBA00006464"/>
    </source>
</evidence>
<comment type="similarity">
    <text evidence="1">Belongs to the bacterial sugar transferase family.</text>
</comment>
<evidence type="ECO:0000259" key="3">
    <source>
        <dbReference type="Pfam" id="PF13439"/>
    </source>
</evidence>
<evidence type="ECO:0000313" key="4">
    <source>
        <dbReference type="EMBL" id="GGL75088.1"/>
    </source>
</evidence>
<dbReference type="EMBL" id="BMOL01000004">
    <property type="protein sequence ID" value="GGL75088.1"/>
    <property type="molecule type" value="Genomic_DNA"/>
</dbReference>
<name>A0ABQ2G5H8_9DEIO</name>
<dbReference type="Pfam" id="PF02397">
    <property type="entry name" value="Bac_transf"/>
    <property type="match status" value="1"/>
</dbReference>
<dbReference type="CDD" id="cd03808">
    <property type="entry name" value="GT4_CapM-like"/>
    <property type="match status" value="1"/>
</dbReference>
<dbReference type="Pfam" id="PF13692">
    <property type="entry name" value="Glyco_trans_1_4"/>
    <property type="match status" value="1"/>
</dbReference>
<evidence type="ECO:0000259" key="2">
    <source>
        <dbReference type="Pfam" id="PF02397"/>
    </source>
</evidence>
<dbReference type="InterPro" id="IPR028098">
    <property type="entry name" value="Glyco_trans_4-like_N"/>
</dbReference>
<reference evidence="5" key="1">
    <citation type="journal article" date="2019" name="Int. J. Syst. Evol. Microbiol.">
        <title>The Global Catalogue of Microorganisms (GCM) 10K type strain sequencing project: providing services to taxonomists for standard genome sequencing and annotation.</title>
        <authorList>
            <consortium name="The Broad Institute Genomics Platform"/>
            <consortium name="The Broad Institute Genome Sequencing Center for Infectious Disease"/>
            <person name="Wu L."/>
            <person name="Ma J."/>
        </authorList>
    </citation>
    <scope>NUCLEOTIDE SEQUENCE [LARGE SCALE GENOMIC DNA]</scope>
    <source>
        <strain evidence="5">JCM 15442</strain>
    </source>
</reference>